<feature type="compositionally biased region" description="Basic and acidic residues" evidence="1">
    <location>
        <begin position="1"/>
        <end position="15"/>
    </location>
</feature>
<feature type="compositionally biased region" description="Acidic residues" evidence="1">
    <location>
        <begin position="40"/>
        <end position="51"/>
    </location>
</feature>
<name>A0ABS7FMI5_9ACTN</name>
<accession>A0ABS7FMI5</accession>
<keyword evidence="3" id="KW-1185">Reference proteome</keyword>
<comment type="caution">
    <text evidence="2">The sequence shown here is derived from an EMBL/GenBank/DDBJ whole genome shotgun (WGS) entry which is preliminary data.</text>
</comment>
<sequence>MSEPRFEEERPVDDEGRYEDDLGDDEQESEIEATERYIEDPPDDLVIEESADGPIGIREYMRGETREGEDEDARDDLPAEEAALEVEDRQTRRW</sequence>
<evidence type="ECO:0000256" key="1">
    <source>
        <dbReference type="SAM" id="MobiDB-lite"/>
    </source>
</evidence>
<evidence type="ECO:0000313" key="2">
    <source>
        <dbReference type="EMBL" id="MBW8481593.1"/>
    </source>
</evidence>
<evidence type="ECO:0000313" key="3">
    <source>
        <dbReference type="Proteomes" id="UP000774570"/>
    </source>
</evidence>
<dbReference type="RefSeq" id="WP_220163407.1">
    <property type="nucleotide sequence ID" value="NZ_JAIBOA010000002.1"/>
</dbReference>
<proteinExistence type="predicted"/>
<dbReference type="EMBL" id="JAIBOA010000002">
    <property type="protein sequence ID" value="MBW8481593.1"/>
    <property type="molecule type" value="Genomic_DNA"/>
</dbReference>
<feature type="region of interest" description="Disordered" evidence="1">
    <location>
        <begin position="1"/>
        <end position="94"/>
    </location>
</feature>
<feature type="compositionally biased region" description="Acidic residues" evidence="1">
    <location>
        <begin position="16"/>
        <end position="32"/>
    </location>
</feature>
<feature type="compositionally biased region" description="Acidic residues" evidence="1">
    <location>
        <begin position="67"/>
        <end position="85"/>
    </location>
</feature>
<protein>
    <recommendedName>
        <fullName evidence="4">DUF5709 domain-containing protein</fullName>
    </recommendedName>
</protein>
<evidence type="ECO:0008006" key="4">
    <source>
        <dbReference type="Google" id="ProtNLM"/>
    </source>
</evidence>
<gene>
    <name evidence="2" type="ORF">K1Y72_04360</name>
</gene>
<reference evidence="2 3" key="1">
    <citation type="submission" date="2021-07" db="EMBL/GenBank/DDBJ databases">
        <title>Actinomadura sp. PM05-2 isolated from lichen.</title>
        <authorList>
            <person name="Somphong A."/>
            <person name="Phongsopitanun W."/>
            <person name="Tanasupawat S."/>
            <person name="Peongsungnone V."/>
        </authorList>
    </citation>
    <scope>NUCLEOTIDE SEQUENCE [LARGE SCALE GENOMIC DNA]</scope>
    <source>
        <strain evidence="2 3">PM05-2</strain>
    </source>
</reference>
<dbReference type="Proteomes" id="UP000774570">
    <property type="component" value="Unassembled WGS sequence"/>
</dbReference>
<organism evidence="2 3">
    <name type="scientific">Actinomadura parmotrematis</name>
    <dbReference type="NCBI Taxonomy" id="2864039"/>
    <lineage>
        <taxon>Bacteria</taxon>
        <taxon>Bacillati</taxon>
        <taxon>Actinomycetota</taxon>
        <taxon>Actinomycetes</taxon>
        <taxon>Streptosporangiales</taxon>
        <taxon>Thermomonosporaceae</taxon>
        <taxon>Actinomadura</taxon>
    </lineage>
</organism>